<dbReference type="AlphaFoldDB" id="A0A1I3UY83"/>
<dbReference type="GO" id="GO:0006754">
    <property type="term" value="P:ATP biosynthetic process"/>
    <property type="evidence" value="ECO:0007669"/>
    <property type="project" value="UniProtKB-KW"/>
</dbReference>
<evidence type="ECO:0000256" key="6">
    <source>
        <dbReference type="ARBA" id="ARBA00023065"/>
    </source>
</evidence>
<feature type="domain" description="AAA+ ATPase" evidence="8">
    <location>
        <begin position="210"/>
        <end position="396"/>
    </location>
</feature>
<dbReference type="EMBL" id="FOQY01000013">
    <property type="protein sequence ID" value="SFJ87832.1"/>
    <property type="molecule type" value="Genomic_DNA"/>
</dbReference>
<dbReference type="Pfam" id="PF02874">
    <property type="entry name" value="ATP-synt_ab_N"/>
    <property type="match status" value="1"/>
</dbReference>
<dbReference type="SUPFAM" id="SSF47917">
    <property type="entry name" value="C-terminal domain of alpha and beta subunits of F1 ATP synthase"/>
    <property type="match status" value="1"/>
</dbReference>
<dbReference type="PANTHER" id="PTHR43607:SF1">
    <property type="entry name" value="H(+)-TRANSPORTING TWO-SECTOR ATPASE"/>
    <property type="match status" value="1"/>
</dbReference>
<dbReference type="InterPro" id="IPR003593">
    <property type="entry name" value="AAA+_ATPase"/>
</dbReference>
<dbReference type="Gene3D" id="3.40.50.300">
    <property type="entry name" value="P-loop containing nucleotide triphosphate hydrolases"/>
    <property type="match status" value="1"/>
</dbReference>
<dbReference type="InterPro" id="IPR022878">
    <property type="entry name" value="V-ATPase_asu"/>
</dbReference>
<dbReference type="GO" id="GO:0005524">
    <property type="term" value="F:ATP binding"/>
    <property type="evidence" value="ECO:0007669"/>
    <property type="project" value="UniProtKB-KW"/>
</dbReference>
<keyword evidence="10" id="KW-1185">Reference proteome</keyword>
<comment type="similarity">
    <text evidence="1">Belongs to the ATPase alpha/beta chains family.</text>
</comment>
<dbReference type="RefSeq" id="WP_177245189.1">
    <property type="nucleotide sequence ID" value="NZ_FOQY01000013.1"/>
</dbReference>
<dbReference type="GO" id="GO:0046961">
    <property type="term" value="F:proton-transporting ATPase activity, rotational mechanism"/>
    <property type="evidence" value="ECO:0007669"/>
    <property type="project" value="InterPro"/>
</dbReference>
<keyword evidence="3" id="KW-0547">Nucleotide-binding</keyword>
<dbReference type="InterPro" id="IPR004100">
    <property type="entry name" value="ATPase_F1/V1/A1_a/bsu_N"/>
</dbReference>
<evidence type="ECO:0000256" key="5">
    <source>
        <dbReference type="ARBA" id="ARBA00022967"/>
    </source>
</evidence>
<evidence type="ECO:0000313" key="9">
    <source>
        <dbReference type="EMBL" id="SFJ87832.1"/>
    </source>
</evidence>
<dbReference type="CDD" id="cd01134">
    <property type="entry name" value="V_A-ATPase_A"/>
    <property type="match status" value="1"/>
</dbReference>
<sequence>MGTVTRVNGPLVEVEGLAGAAMFELVGLGPHGLPGEIVSLRGDRATVQAYEYTGGLSPGHSVEHRGSPLSALLGPHLLGGVFDGLLRPLTGAGMWLDPATPVPAHSARVWRFTPLVEEGRAAGPGTAIGSVESAGSPPYLVLSPGGEVSAIRPAGIYSADAQVAVVGGAEVTLIRRRPVRQALPYVSRLESVIPFTTGQRVIDLLLPVPLGGTVAVPGGFGTGKTVLLQQIAKWCEADVVVYIGCGERGNEMADVVAELGELTDPRTGGRLGERTVVIANTSNMPMMAREASIYTGVTVAEHFRDMGYDVVVIADSTSRWAEARREFASRSGALPAEEGYPADLASALAAFYERAGRVTTLGGATGSVTIIGAVSPPGGDLTEPVTTQTERFVRALWALDRDLAYARHYPAVSWGGSFSRDADVLMAGSPDAAARRARVAGLLDEAGRLATLAELVGAATLPARERVVLLGGRLLREGFLRQSSLSLLDAFCRPGRTAMLADALLAVIERCQDLVDHGIPVASIEERDFSPVLRAKDAAEEEIMARRDTVLDDLETLR</sequence>
<dbReference type="Gene3D" id="1.10.1140.10">
    <property type="entry name" value="Bovine Mitochondrial F1-atpase, Atp Synthase Beta Chain, Chain D, domain 3"/>
    <property type="match status" value="1"/>
</dbReference>
<dbReference type="InterPro" id="IPR000194">
    <property type="entry name" value="ATPase_F1/V1/A1_a/bsu_nucl-bd"/>
</dbReference>
<dbReference type="InterPro" id="IPR055190">
    <property type="entry name" value="ATP-synt_VA_C"/>
</dbReference>
<reference evidence="10" key="1">
    <citation type="submission" date="2016-10" db="EMBL/GenBank/DDBJ databases">
        <authorList>
            <person name="Varghese N."/>
            <person name="Submissions S."/>
        </authorList>
    </citation>
    <scope>NUCLEOTIDE SEQUENCE [LARGE SCALE GENOMIC DNA]</scope>
    <source>
        <strain evidence="10">CGMCC 4.2126</strain>
    </source>
</reference>
<dbReference type="Pfam" id="PF00006">
    <property type="entry name" value="ATP-synt_ab"/>
    <property type="match status" value="1"/>
</dbReference>
<dbReference type="NCBIfam" id="NF003220">
    <property type="entry name" value="PRK04192.1"/>
    <property type="match status" value="1"/>
</dbReference>
<dbReference type="PANTHER" id="PTHR43607">
    <property type="entry name" value="V-TYPE PROTON ATPASE CATALYTIC SUBUNIT A"/>
    <property type="match status" value="1"/>
</dbReference>
<dbReference type="Gene3D" id="2.40.30.20">
    <property type="match status" value="1"/>
</dbReference>
<evidence type="ECO:0000313" key="10">
    <source>
        <dbReference type="Proteomes" id="UP000199111"/>
    </source>
</evidence>
<proteinExistence type="inferred from homology"/>
<keyword evidence="5" id="KW-1278">Translocase</keyword>
<keyword evidence="2" id="KW-0813">Transport</keyword>
<dbReference type="Proteomes" id="UP000199111">
    <property type="component" value="Unassembled WGS sequence"/>
</dbReference>
<dbReference type="SUPFAM" id="SSF50615">
    <property type="entry name" value="N-terminal domain of alpha and beta subunits of F1 ATP synthase"/>
    <property type="match status" value="1"/>
</dbReference>
<organism evidence="9 10">
    <name type="scientific">Streptosporangium canum</name>
    <dbReference type="NCBI Taxonomy" id="324952"/>
    <lineage>
        <taxon>Bacteria</taxon>
        <taxon>Bacillati</taxon>
        <taxon>Actinomycetota</taxon>
        <taxon>Actinomycetes</taxon>
        <taxon>Streptosporangiales</taxon>
        <taxon>Streptosporangiaceae</taxon>
        <taxon>Streptosporangium</taxon>
    </lineage>
</organism>
<evidence type="ECO:0000256" key="1">
    <source>
        <dbReference type="ARBA" id="ARBA00008936"/>
    </source>
</evidence>
<dbReference type="InterPro" id="IPR036121">
    <property type="entry name" value="ATPase_F1/V1/A1_a/bsu_N_sf"/>
</dbReference>
<evidence type="ECO:0000256" key="2">
    <source>
        <dbReference type="ARBA" id="ARBA00022448"/>
    </source>
</evidence>
<name>A0A1I3UY83_9ACTN</name>
<dbReference type="Pfam" id="PF22919">
    <property type="entry name" value="ATP-synt_VA_C"/>
    <property type="match status" value="1"/>
</dbReference>
<evidence type="ECO:0000256" key="3">
    <source>
        <dbReference type="ARBA" id="ARBA00022741"/>
    </source>
</evidence>
<protein>
    <submittedName>
        <fullName evidence="9">V/A-type H+-transporting ATPase subunit A</fullName>
    </submittedName>
</protein>
<evidence type="ECO:0000259" key="8">
    <source>
        <dbReference type="SMART" id="SM00382"/>
    </source>
</evidence>
<dbReference type="GeneID" id="96299860"/>
<evidence type="ECO:0000256" key="4">
    <source>
        <dbReference type="ARBA" id="ARBA00022840"/>
    </source>
</evidence>
<evidence type="ECO:0000256" key="7">
    <source>
        <dbReference type="ARBA" id="ARBA00023310"/>
    </source>
</evidence>
<accession>A0A1I3UY83</accession>
<dbReference type="Gene3D" id="2.40.50.100">
    <property type="match status" value="1"/>
</dbReference>
<dbReference type="InterPro" id="IPR027417">
    <property type="entry name" value="P-loop_NTPase"/>
</dbReference>
<keyword evidence="7" id="KW-0066">ATP synthesis</keyword>
<keyword evidence="4" id="KW-0067">ATP-binding</keyword>
<gene>
    <name evidence="9" type="ORF">SAMN05216275_113140</name>
</gene>
<dbReference type="GO" id="GO:0045259">
    <property type="term" value="C:proton-transporting ATP synthase complex"/>
    <property type="evidence" value="ECO:0007669"/>
    <property type="project" value="UniProtKB-ARBA"/>
</dbReference>
<keyword evidence="6" id="KW-0406">Ion transport</keyword>
<dbReference type="InterPro" id="IPR023366">
    <property type="entry name" value="ATP_synth_asu-like_sf"/>
</dbReference>
<dbReference type="SUPFAM" id="SSF52540">
    <property type="entry name" value="P-loop containing nucleoside triphosphate hydrolases"/>
    <property type="match status" value="1"/>
</dbReference>
<dbReference type="InterPro" id="IPR024034">
    <property type="entry name" value="ATPase_F1/V1_b/a_C"/>
</dbReference>
<dbReference type="SMART" id="SM00382">
    <property type="entry name" value="AAA"/>
    <property type="match status" value="1"/>
</dbReference>